<dbReference type="InterPro" id="IPR051460">
    <property type="entry name" value="HdrC_iron-sulfur_subunit"/>
</dbReference>
<name>A0A6N7IUV7_9FIRM</name>
<proteinExistence type="predicted"/>
<gene>
    <name evidence="2" type="ORF">GFC01_16905</name>
</gene>
<protein>
    <submittedName>
        <fullName evidence="2">(Fe-S)-binding protein</fullName>
    </submittedName>
</protein>
<dbReference type="OrthoDB" id="5412852at2"/>
<dbReference type="AlphaFoldDB" id="A0A6N7IUV7"/>
<evidence type="ECO:0000259" key="1">
    <source>
        <dbReference type="Pfam" id="PF02754"/>
    </source>
</evidence>
<sequence length="319" mass="35153">MPLPKGDTIGILADNLRIRQSVLPISARRATGWAAGLSLPRGGETVFYTGLMYQMVPDIAAMSRMQGRIENSWIAGFVGVGRCVNKVVNIAAFMARPDRELKLYCDGVLKNIALLLRQVGVDFGYLYEEELYSGALVYDLGVNDLLEGHGQKIAGLFVKYGVKNVITVDPHTTNMLRTVLPAIVKGFHFNVKSYLEVLAERGIQPARSLEQDLVIHDSCLYARHEGVVDEPRALLNRAGAQVKEPKNAGKFTMCCGGPVESLMPGLAVDRARMRMAQLKEVAQNGVTMCPLCYVNLHKAAPEEMHIEDISSYLVKSYLK</sequence>
<dbReference type="InterPro" id="IPR004017">
    <property type="entry name" value="Cys_rich_dom"/>
</dbReference>
<keyword evidence="3" id="KW-1185">Reference proteome</keyword>
<dbReference type="Pfam" id="PF02754">
    <property type="entry name" value="CCG"/>
    <property type="match status" value="1"/>
</dbReference>
<evidence type="ECO:0000313" key="3">
    <source>
        <dbReference type="Proteomes" id="UP000441717"/>
    </source>
</evidence>
<dbReference type="GO" id="GO:0005886">
    <property type="term" value="C:plasma membrane"/>
    <property type="evidence" value="ECO:0007669"/>
    <property type="project" value="TreeGrafter"/>
</dbReference>
<accession>A0A6N7IUV7</accession>
<dbReference type="Proteomes" id="UP000441717">
    <property type="component" value="Unassembled WGS sequence"/>
</dbReference>
<dbReference type="PANTHER" id="PTHR43255">
    <property type="entry name" value="IRON-SULFUR-BINDING OXIDOREDUCTASE FADF-RELATED-RELATED"/>
    <property type="match status" value="1"/>
</dbReference>
<dbReference type="RefSeq" id="WP_152948355.1">
    <property type="nucleotide sequence ID" value="NZ_WHYR01000078.1"/>
</dbReference>
<dbReference type="EMBL" id="WHYR01000078">
    <property type="protein sequence ID" value="MQL53905.1"/>
    <property type="molecule type" value="Genomic_DNA"/>
</dbReference>
<evidence type="ECO:0000313" key="2">
    <source>
        <dbReference type="EMBL" id="MQL53905.1"/>
    </source>
</evidence>
<comment type="caution">
    <text evidence="2">The sequence shown here is derived from an EMBL/GenBank/DDBJ whole genome shotgun (WGS) entry which is preliminary data.</text>
</comment>
<feature type="domain" description="Cysteine-rich" evidence="1">
    <location>
        <begin position="214"/>
        <end position="296"/>
    </location>
</feature>
<reference evidence="2 3" key="1">
    <citation type="submission" date="2019-10" db="EMBL/GenBank/DDBJ databases">
        <title>Comparative genomics of sulfur disproportionating microorganisms.</title>
        <authorList>
            <person name="Ward L.M."/>
            <person name="Bertran E."/>
            <person name="Johnston D."/>
        </authorList>
    </citation>
    <scope>NUCLEOTIDE SEQUENCE [LARGE SCALE GENOMIC DNA]</scope>
    <source>
        <strain evidence="2 3">DSM 14055</strain>
    </source>
</reference>
<dbReference type="GO" id="GO:0016491">
    <property type="term" value="F:oxidoreductase activity"/>
    <property type="evidence" value="ECO:0007669"/>
    <property type="project" value="UniProtKB-ARBA"/>
</dbReference>
<dbReference type="PANTHER" id="PTHR43255:SF2">
    <property type="entry name" value="HETERODISULFIDE REDUCTASE RELATED PROTEIN"/>
    <property type="match status" value="1"/>
</dbReference>
<organism evidence="2 3">
    <name type="scientific">Desulfofundulus thermobenzoicus</name>
    <dbReference type="NCBI Taxonomy" id="29376"/>
    <lineage>
        <taxon>Bacteria</taxon>
        <taxon>Bacillati</taxon>
        <taxon>Bacillota</taxon>
        <taxon>Clostridia</taxon>
        <taxon>Eubacteriales</taxon>
        <taxon>Peptococcaceae</taxon>
        <taxon>Desulfofundulus</taxon>
    </lineage>
</organism>